<gene>
    <name evidence="2" type="ORF">Gasu_47400</name>
</gene>
<dbReference type="Proteomes" id="UP000030680">
    <property type="component" value="Unassembled WGS sequence"/>
</dbReference>
<dbReference type="AlphaFoldDB" id="M2XWE4"/>
<evidence type="ECO:0000256" key="1">
    <source>
        <dbReference type="SAM" id="Phobius"/>
    </source>
</evidence>
<evidence type="ECO:0000313" key="3">
    <source>
        <dbReference type="Proteomes" id="UP000030680"/>
    </source>
</evidence>
<proteinExistence type="predicted"/>
<organism evidence="2 3">
    <name type="scientific">Galdieria sulphuraria</name>
    <name type="common">Red alga</name>
    <dbReference type="NCBI Taxonomy" id="130081"/>
    <lineage>
        <taxon>Eukaryota</taxon>
        <taxon>Rhodophyta</taxon>
        <taxon>Bangiophyceae</taxon>
        <taxon>Galdieriales</taxon>
        <taxon>Galdieriaceae</taxon>
        <taxon>Galdieria</taxon>
    </lineage>
</organism>
<keyword evidence="3" id="KW-1185">Reference proteome</keyword>
<dbReference type="OrthoDB" id="10323976at2759"/>
<accession>M2XWE4</accession>
<sequence length="483" mass="55536">MQPFWGRLVRRHRRLFSRACFVANVFFLFALFYTLSSGSLYYHRYLQRNNITSHLVVTSRLVSLVSSGWGLEHMVDISSAALNLESVISIQKLLESINMHRNWSERVVISPFMVLKKPDVDKMKSLLCPTGRNCTLQFKPLLDVEQAAERLMSLFSSGFIHPEFGGQIGFNARHWIQELMEGASVIESSSLKHAHALALKCFLEGKVCSSELDQEINASYEFLYFETEMSLMDWIRNGTAAFYQIWKYYPSVLGLNDDNLGPSLIDICRKLGYRGIHLIPFDPPMRTSIYRSIDQRMSILNDIVLPTTQSACKQWCLENVDKLYDNEYLSIRIPPSLIMSSSSSDGSCLEELIRLLEEKEETIFLTSSELHQILSVGWSMEIWDGYLVLRNFLEETVAVSILHIDSFNSALNERQKPILDMLCGHQNVSQPRVKLIEMNTTNQQVKFGLGKEMWRNTTIYDCHDKLQLQSGKSYLLVPMYTLN</sequence>
<name>M2XWE4_GALSU</name>
<reference evidence="3" key="1">
    <citation type="journal article" date="2013" name="Science">
        <title>Gene transfer from bacteria and archaea facilitated evolution of an extremophilic eukaryote.</title>
        <authorList>
            <person name="Schonknecht G."/>
            <person name="Chen W.H."/>
            <person name="Ternes C.M."/>
            <person name="Barbier G.G."/>
            <person name="Shrestha R.P."/>
            <person name="Stanke M."/>
            <person name="Brautigam A."/>
            <person name="Baker B.J."/>
            <person name="Banfield J.F."/>
            <person name="Garavito R.M."/>
            <person name="Carr K."/>
            <person name="Wilkerson C."/>
            <person name="Rensing S.A."/>
            <person name="Gagneul D."/>
            <person name="Dickenson N.E."/>
            <person name="Oesterhelt C."/>
            <person name="Lercher M.J."/>
            <person name="Weber A.P."/>
        </authorList>
    </citation>
    <scope>NUCLEOTIDE SEQUENCE [LARGE SCALE GENOMIC DNA]</scope>
    <source>
        <strain evidence="3">074W</strain>
    </source>
</reference>
<feature type="transmembrane region" description="Helical" evidence="1">
    <location>
        <begin position="21"/>
        <end position="42"/>
    </location>
</feature>
<keyword evidence="1" id="KW-0472">Membrane</keyword>
<dbReference type="RefSeq" id="XP_005704274.1">
    <property type="nucleotide sequence ID" value="XM_005704217.1"/>
</dbReference>
<keyword evidence="1" id="KW-0812">Transmembrane</keyword>
<dbReference type="GeneID" id="17086638"/>
<dbReference type="Gramene" id="EME27754">
    <property type="protein sequence ID" value="EME27754"/>
    <property type="gene ID" value="Gasu_47400"/>
</dbReference>
<keyword evidence="1" id="KW-1133">Transmembrane helix</keyword>
<dbReference type="EMBL" id="KB454528">
    <property type="protein sequence ID" value="EME27754.1"/>
    <property type="molecule type" value="Genomic_DNA"/>
</dbReference>
<protein>
    <submittedName>
        <fullName evidence="2">Uncharacterized protein</fullName>
    </submittedName>
</protein>
<evidence type="ECO:0000313" key="2">
    <source>
        <dbReference type="EMBL" id="EME27754.1"/>
    </source>
</evidence>
<dbReference type="KEGG" id="gsl:Gasu_47400"/>